<comment type="caution">
    <text evidence="2">The sequence shown here is derived from an EMBL/GenBank/DDBJ whole genome shotgun (WGS) entry which is preliminary data.</text>
</comment>
<dbReference type="OrthoDB" id="3562613at2759"/>
<evidence type="ECO:0000313" key="3">
    <source>
        <dbReference type="Proteomes" id="UP000624404"/>
    </source>
</evidence>
<name>A0A8H2VS51_9HELO</name>
<accession>A0A8H2VS51</accession>
<organism evidence="2 3">
    <name type="scientific">Sclerotinia trifoliorum</name>
    <dbReference type="NCBI Taxonomy" id="28548"/>
    <lineage>
        <taxon>Eukaryota</taxon>
        <taxon>Fungi</taxon>
        <taxon>Dikarya</taxon>
        <taxon>Ascomycota</taxon>
        <taxon>Pezizomycotina</taxon>
        <taxon>Leotiomycetes</taxon>
        <taxon>Helotiales</taxon>
        <taxon>Sclerotiniaceae</taxon>
        <taxon>Sclerotinia</taxon>
    </lineage>
</organism>
<dbReference type="EMBL" id="CAJHIA010000010">
    <property type="protein sequence ID" value="CAD6443669.1"/>
    <property type="molecule type" value="Genomic_DNA"/>
</dbReference>
<dbReference type="AlphaFoldDB" id="A0A8H2VS51"/>
<gene>
    <name evidence="2" type="ORF">SCLTRI_LOCUS3459</name>
</gene>
<evidence type="ECO:0000313" key="2">
    <source>
        <dbReference type="EMBL" id="CAD6443669.1"/>
    </source>
</evidence>
<feature type="region of interest" description="Disordered" evidence="1">
    <location>
        <begin position="120"/>
        <end position="153"/>
    </location>
</feature>
<dbReference type="Proteomes" id="UP000624404">
    <property type="component" value="Unassembled WGS sequence"/>
</dbReference>
<keyword evidence="3" id="KW-1185">Reference proteome</keyword>
<protein>
    <submittedName>
        <fullName evidence="2">5f4e345e-78a4-403c-83a9-3f31ad86bc90-CDS</fullName>
    </submittedName>
</protein>
<proteinExistence type="predicted"/>
<evidence type="ECO:0000256" key="1">
    <source>
        <dbReference type="SAM" id="MobiDB-lite"/>
    </source>
</evidence>
<sequence length="179" mass="19756">MIGMALTTTQTVLNYSNGHGDTHDKVQKKVIKKATRVSNPTARPLGLLQIDKGTTGIKPKDSDLIGLVDISALAPEYSYRPRRTPAVQKRATNTHEIQHHPLPHSASTHNSVPMLEVKASEQEQEKAVEATTRPGLYSQKSSTPRHLRRRGQVWDRVETGDSFRGDEVTKGFALDLGLS</sequence>
<reference evidence="2" key="1">
    <citation type="submission" date="2020-10" db="EMBL/GenBank/DDBJ databases">
        <authorList>
            <person name="Kusch S."/>
        </authorList>
    </citation>
    <scope>NUCLEOTIDE SEQUENCE</scope>
    <source>
        <strain evidence="2">SwB9</strain>
    </source>
</reference>